<protein>
    <recommendedName>
        <fullName evidence="3">Phage-Barnase-EndoU-ColicinE5/D-RelE-like nuclease domain-containing protein</fullName>
    </recommendedName>
</protein>
<accession>C6RGN2</accession>
<reference evidence="1 2" key="1">
    <citation type="submission" date="2009-07" db="EMBL/GenBank/DDBJ databases">
        <authorList>
            <person name="Madupu R."/>
            <person name="Sebastian Y."/>
            <person name="Durkin A.S."/>
            <person name="Torralba M."/>
            <person name="Methe B."/>
            <person name="Sutton G.G."/>
            <person name="Strausberg R.L."/>
            <person name="Nelson K.E."/>
        </authorList>
    </citation>
    <scope>NUCLEOTIDE SEQUENCE [LARGE SCALE GENOMIC DNA]</scope>
    <source>
        <strain evidence="1 2">RM3277</strain>
    </source>
</reference>
<evidence type="ECO:0008006" key="3">
    <source>
        <dbReference type="Google" id="ProtNLM"/>
    </source>
</evidence>
<dbReference type="AlphaFoldDB" id="C6RGN2"/>
<name>C6RGN2_9BACT</name>
<proteinExistence type="predicted"/>
<dbReference type="STRING" id="553219.CAMSH0001_0688"/>
<comment type="caution">
    <text evidence="1">The sequence shown here is derived from an EMBL/GenBank/DDBJ whole genome shotgun (WGS) entry which is preliminary data.</text>
</comment>
<gene>
    <name evidence="1" type="ORF">CAMSH0001_0688</name>
</gene>
<dbReference type="EMBL" id="ACVQ01000019">
    <property type="protein sequence ID" value="EET79582.1"/>
    <property type="molecule type" value="Genomic_DNA"/>
</dbReference>
<organism evidence="1 2">
    <name type="scientific">Campylobacter showae RM3277</name>
    <dbReference type="NCBI Taxonomy" id="553219"/>
    <lineage>
        <taxon>Bacteria</taxon>
        <taxon>Pseudomonadati</taxon>
        <taxon>Campylobacterota</taxon>
        <taxon>Epsilonproteobacteria</taxon>
        <taxon>Campylobacterales</taxon>
        <taxon>Campylobacteraceae</taxon>
        <taxon>Campylobacter</taxon>
    </lineage>
</organism>
<sequence length="222" mass="25406">MARNRIVNKLKSRIPYLGNNQALKNHIANALRNVGDLSVVIRNIDAIPKENMDSLTKTGLEKFKTEIIPEIRQIIKETQGETAEQGSKLEQAEAKQEVVKGEGWTMRDGGSAKQYARHKFEVEKWINDLSGVLSDEWIANLKSLALKHPEMFKSEADVFRVIKEIKDNPTHFFKNNIDENALMVKHLDDKKVGEIGVRKSDGQIVHVTKNNKDKRIKELERR</sequence>
<dbReference type="OrthoDB" id="5351356at2"/>
<evidence type="ECO:0000313" key="1">
    <source>
        <dbReference type="EMBL" id="EET79582.1"/>
    </source>
</evidence>
<dbReference type="GeneID" id="60990466"/>
<dbReference type="RefSeq" id="WP_004321397.1">
    <property type="nucleotide sequence ID" value="NZ_ACVQ01000019.1"/>
</dbReference>
<evidence type="ECO:0000313" key="2">
    <source>
        <dbReference type="Proteomes" id="UP000003107"/>
    </source>
</evidence>
<keyword evidence="2" id="KW-1185">Reference proteome</keyword>
<dbReference type="Proteomes" id="UP000003107">
    <property type="component" value="Unassembled WGS sequence"/>
</dbReference>